<keyword evidence="6" id="KW-0029">Amino-acid transport</keyword>
<dbReference type="PANTHER" id="PTHR30614">
    <property type="entry name" value="MEMBRANE COMPONENT OF AMINO ACID ABC TRANSPORTER"/>
    <property type="match status" value="1"/>
</dbReference>
<dbReference type="CDD" id="cd06261">
    <property type="entry name" value="TM_PBP2"/>
    <property type="match status" value="1"/>
</dbReference>
<dbReference type="InterPro" id="IPR035906">
    <property type="entry name" value="MetI-like_sf"/>
</dbReference>
<feature type="domain" description="ABC transmembrane type-1" evidence="10">
    <location>
        <begin position="75"/>
        <end position="263"/>
    </location>
</feature>
<evidence type="ECO:0000256" key="6">
    <source>
        <dbReference type="ARBA" id="ARBA00022970"/>
    </source>
</evidence>
<evidence type="ECO:0000256" key="8">
    <source>
        <dbReference type="ARBA" id="ARBA00023136"/>
    </source>
</evidence>
<dbReference type="InterPro" id="IPR010065">
    <property type="entry name" value="AA_ABC_transptr_permease_3TM"/>
</dbReference>
<evidence type="ECO:0000313" key="11">
    <source>
        <dbReference type="EMBL" id="MDY0870989.1"/>
    </source>
</evidence>
<dbReference type="SUPFAM" id="SSF161098">
    <property type="entry name" value="MetI-like"/>
    <property type="match status" value="1"/>
</dbReference>
<evidence type="ECO:0000256" key="7">
    <source>
        <dbReference type="ARBA" id="ARBA00022989"/>
    </source>
</evidence>
<dbReference type="PANTHER" id="PTHR30614:SF0">
    <property type="entry name" value="L-CYSTINE TRANSPORT SYSTEM PERMEASE PROTEIN TCYL"/>
    <property type="match status" value="1"/>
</dbReference>
<evidence type="ECO:0000256" key="5">
    <source>
        <dbReference type="ARBA" id="ARBA00022692"/>
    </source>
</evidence>
<dbReference type="EMBL" id="JAXCLX010000001">
    <property type="protein sequence ID" value="MDY0870989.1"/>
    <property type="molecule type" value="Genomic_DNA"/>
</dbReference>
<feature type="transmembrane region" description="Helical" evidence="9">
    <location>
        <begin position="241"/>
        <end position="262"/>
    </location>
</feature>
<evidence type="ECO:0000256" key="3">
    <source>
        <dbReference type="ARBA" id="ARBA00022448"/>
    </source>
</evidence>
<proteinExistence type="inferred from homology"/>
<reference evidence="11 12" key="1">
    <citation type="journal article" date="2013" name="Antonie Van Leeuwenhoek">
        <title>Dongia rigui sp. nov., isolated from freshwater of a large wetland in Korea.</title>
        <authorList>
            <person name="Baik K.S."/>
            <person name="Hwang Y.M."/>
            <person name="Choi J.S."/>
            <person name="Kwon J."/>
            <person name="Seong C.N."/>
        </authorList>
    </citation>
    <scope>NUCLEOTIDE SEQUENCE [LARGE SCALE GENOMIC DNA]</scope>
    <source>
        <strain evidence="11 12">04SU4-P</strain>
    </source>
</reference>
<dbReference type="PROSITE" id="PS50928">
    <property type="entry name" value="ABC_TM1"/>
    <property type="match status" value="1"/>
</dbReference>
<dbReference type="InterPro" id="IPR043429">
    <property type="entry name" value="ArtM/GltK/GlnP/TcyL/YhdX-like"/>
</dbReference>
<feature type="transmembrane region" description="Helical" evidence="9">
    <location>
        <begin position="139"/>
        <end position="160"/>
    </location>
</feature>
<dbReference type="Proteomes" id="UP001271769">
    <property type="component" value="Unassembled WGS sequence"/>
</dbReference>
<dbReference type="Gene3D" id="1.10.3720.10">
    <property type="entry name" value="MetI-like"/>
    <property type="match status" value="1"/>
</dbReference>
<name>A0ABU5DUH6_9PROT</name>
<protein>
    <submittedName>
        <fullName evidence="11">Amino acid ABC transporter permease</fullName>
    </submittedName>
</protein>
<comment type="similarity">
    <text evidence="2">Belongs to the binding-protein-dependent transport system permease family. HisMQ subfamily.</text>
</comment>
<evidence type="ECO:0000256" key="2">
    <source>
        <dbReference type="ARBA" id="ARBA00010072"/>
    </source>
</evidence>
<dbReference type="InterPro" id="IPR000515">
    <property type="entry name" value="MetI-like"/>
</dbReference>
<accession>A0ABU5DUH6</accession>
<evidence type="ECO:0000256" key="4">
    <source>
        <dbReference type="ARBA" id="ARBA00022475"/>
    </source>
</evidence>
<keyword evidence="12" id="KW-1185">Reference proteome</keyword>
<dbReference type="RefSeq" id="WP_320499358.1">
    <property type="nucleotide sequence ID" value="NZ_JAXCLX010000001.1"/>
</dbReference>
<comment type="subcellular location">
    <subcellularLocation>
        <location evidence="1">Cell inner membrane</location>
        <topology evidence="1">Multi-pass membrane protein</topology>
    </subcellularLocation>
    <subcellularLocation>
        <location evidence="9">Cell membrane</location>
        <topology evidence="9">Multi-pass membrane protein</topology>
    </subcellularLocation>
</comment>
<organism evidence="11 12">
    <name type="scientific">Dongia rigui</name>
    <dbReference type="NCBI Taxonomy" id="940149"/>
    <lineage>
        <taxon>Bacteria</taxon>
        <taxon>Pseudomonadati</taxon>
        <taxon>Pseudomonadota</taxon>
        <taxon>Alphaproteobacteria</taxon>
        <taxon>Rhodospirillales</taxon>
        <taxon>Dongiaceae</taxon>
        <taxon>Dongia</taxon>
    </lineage>
</organism>
<evidence type="ECO:0000259" key="10">
    <source>
        <dbReference type="PROSITE" id="PS50928"/>
    </source>
</evidence>
<evidence type="ECO:0000256" key="9">
    <source>
        <dbReference type="RuleBase" id="RU363032"/>
    </source>
</evidence>
<feature type="transmembrane region" description="Helical" evidence="9">
    <location>
        <begin position="105"/>
        <end position="133"/>
    </location>
</feature>
<evidence type="ECO:0000313" key="12">
    <source>
        <dbReference type="Proteomes" id="UP001271769"/>
    </source>
</evidence>
<gene>
    <name evidence="11" type="ORF">SMD31_03610</name>
</gene>
<keyword evidence="7 9" id="KW-1133">Transmembrane helix</keyword>
<dbReference type="Pfam" id="PF00528">
    <property type="entry name" value="BPD_transp_1"/>
    <property type="match status" value="1"/>
</dbReference>
<dbReference type="NCBIfam" id="TIGR01726">
    <property type="entry name" value="HEQRo_perm_3TM"/>
    <property type="match status" value="1"/>
</dbReference>
<keyword evidence="8 9" id="KW-0472">Membrane</keyword>
<keyword evidence="5 9" id="KW-0812">Transmembrane</keyword>
<feature type="transmembrane region" description="Helical" evidence="9">
    <location>
        <begin position="74"/>
        <end position="98"/>
    </location>
</feature>
<evidence type="ECO:0000256" key="1">
    <source>
        <dbReference type="ARBA" id="ARBA00004429"/>
    </source>
</evidence>
<sequence>MSNLGLTAGSQRAAGGRFSSALWKFRARAALVWLGLLIGITALLLQSGLDFPLIRAKLPYLLGFHLTPGGFLQGAALTLFITACSMIFSVVIGILTALGRTSSNAFLFGLATFYASLFRGTPLLVQVLMIYLALPQVGIVLSGLSSGIIALSLNYGAYLAETIRSGIISVPWGQREAAMALGLSRLRIAARIVAPQALRVIIPPAGAQFISMLKDSSLVSLMGLWEINFLAQSYGRATYRYMEMLISAAAIYWVMSVILELLQARLERRYGRGYSRQTSGGA</sequence>
<feature type="transmembrane region" description="Helical" evidence="9">
    <location>
        <begin position="30"/>
        <end position="54"/>
    </location>
</feature>
<comment type="caution">
    <text evidence="11">The sequence shown here is derived from an EMBL/GenBank/DDBJ whole genome shotgun (WGS) entry which is preliminary data.</text>
</comment>
<keyword evidence="3 9" id="KW-0813">Transport</keyword>
<keyword evidence="4" id="KW-1003">Cell membrane</keyword>